<dbReference type="AlphaFoldDB" id="A0A8B6DZD8"/>
<evidence type="ECO:0000313" key="2">
    <source>
        <dbReference type="EMBL" id="VDI26870.1"/>
    </source>
</evidence>
<keyword evidence="1" id="KW-0732">Signal</keyword>
<comment type="caution">
    <text evidence="2">The sequence shown here is derived from an EMBL/GenBank/DDBJ whole genome shotgun (WGS) entry which is preliminary data.</text>
</comment>
<dbReference type="Proteomes" id="UP000596742">
    <property type="component" value="Unassembled WGS sequence"/>
</dbReference>
<name>A0A8B6DZD8_MYTGA</name>
<reference evidence="2" key="1">
    <citation type="submission" date="2018-11" db="EMBL/GenBank/DDBJ databases">
        <authorList>
            <person name="Alioto T."/>
            <person name="Alioto T."/>
        </authorList>
    </citation>
    <scope>NUCLEOTIDE SEQUENCE</scope>
</reference>
<feature type="signal peptide" evidence="1">
    <location>
        <begin position="1"/>
        <end position="19"/>
    </location>
</feature>
<dbReference type="OrthoDB" id="6151568at2759"/>
<protein>
    <submittedName>
        <fullName evidence="2">Uncharacterized protein</fullName>
    </submittedName>
</protein>
<dbReference type="EMBL" id="UYJE01004298">
    <property type="protein sequence ID" value="VDI26870.1"/>
    <property type="molecule type" value="Genomic_DNA"/>
</dbReference>
<proteinExistence type="predicted"/>
<organism evidence="2 3">
    <name type="scientific">Mytilus galloprovincialis</name>
    <name type="common">Mediterranean mussel</name>
    <dbReference type="NCBI Taxonomy" id="29158"/>
    <lineage>
        <taxon>Eukaryota</taxon>
        <taxon>Metazoa</taxon>
        <taxon>Spiralia</taxon>
        <taxon>Lophotrochozoa</taxon>
        <taxon>Mollusca</taxon>
        <taxon>Bivalvia</taxon>
        <taxon>Autobranchia</taxon>
        <taxon>Pteriomorphia</taxon>
        <taxon>Mytilida</taxon>
        <taxon>Mytiloidea</taxon>
        <taxon>Mytilidae</taxon>
        <taxon>Mytilinae</taxon>
        <taxon>Mytilus</taxon>
    </lineage>
</organism>
<feature type="chain" id="PRO_5032792836" evidence="1">
    <location>
        <begin position="20"/>
        <end position="218"/>
    </location>
</feature>
<sequence>MRCVALLLTVILTLLSVSGEKYFHYTTKYSGDAIKQSGYIQSSTDGAVGKGVYLTKMSRFVYGASEIALNNWLSRLFTARTKRVFEIEISSDVKDANLYLRDVYIYTKENLEFKDKRWIYYDWPSGVKGKLTVLASGTQFLKFSNMSPGLVNSRLVQRSGQKQTCPQVWSEADLSTGLVRSRPVHRSGQEQTCPHVWSEADLSSGLVKSRLVHRSGLE</sequence>
<evidence type="ECO:0000313" key="3">
    <source>
        <dbReference type="Proteomes" id="UP000596742"/>
    </source>
</evidence>
<gene>
    <name evidence="2" type="ORF">MGAL_10B045784</name>
</gene>
<accession>A0A8B6DZD8</accession>
<keyword evidence="3" id="KW-1185">Reference proteome</keyword>
<evidence type="ECO:0000256" key="1">
    <source>
        <dbReference type="SAM" id="SignalP"/>
    </source>
</evidence>